<dbReference type="Proteomes" id="UP000076837">
    <property type="component" value="Unassembled WGS sequence"/>
</dbReference>
<feature type="compositionally biased region" description="Polar residues" evidence="1">
    <location>
        <begin position="11"/>
        <end position="23"/>
    </location>
</feature>
<dbReference type="EMBL" id="JYNV01000136">
    <property type="protein sequence ID" value="KZM25142.1"/>
    <property type="molecule type" value="Genomic_DNA"/>
</dbReference>
<protein>
    <submittedName>
        <fullName evidence="2">Uncharacterized protein</fullName>
    </submittedName>
</protein>
<comment type="caution">
    <text evidence="2">The sequence shown here is derived from an EMBL/GenBank/DDBJ whole genome shotgun (WGS) entry which is preliminary data.</text>
</comment>
<accession>A0A163H3S0</accession>
<evidence type="ECO:0000313" key="3">
    <source>
        <dbReference type="Proteomes" id="UP000076837"/>
    </source>
</evidence>
<evidence type="ECO:0000313" key="2">
    <source>
        <dbReference type="EMBL" id="KZM25142.1"/>
    </source>
</evidence>
<keyword evidence="3" id="KW-1185">Reference proteome</keyword>
<feature type="compositionally biased region" description="Acidic residues" evidence="1">
    <location>
        <begin position="128"/>
        <end position="142"/>
    </location>
</feature>
<proteinExistence type="predicted"/>
<reference evidence="2 3" key="1">
    <citation type="journal article" date="2016" name="Sci. Rep.">
        <title>Draft genome sequencing and secretome analysis of fungal phytopathogen Ascochyta rabiei provides insight into the necrotrophic effector repertoire.</title>
        <authorList>
            <person name="Verma S."/>
            <person name="Gazara R.K."/>
            <person name="Nizam S."/>
            <person name="Parween S."/>
            <person name="Chattopadhyay D."/>
            <person name="Verma P.K."/>
        </authorList>
    </citation>
    <scope>NUCLEOTIDE SEQUENCE [LARGE SCALE GENOMIC DNA]</scope>
    <source>
        <strain evidence="2 3">ArDII</strain>
    </source>
</reference>
<feature type="region of interest" description="Disordered" evidence="1">
    <location>
        <begin position="1"/>
        <end position="23"/>
    </location>
</feature>
<name>A0A163H3S0_DIDRA</name>
<organism evidence="2 3">
    <name type="scientific">Didymella rabiei</name>
    <name type="common">Chickpea ascochyta blight fungus</name>
    <name type="synonym">Mycosphaerella rabiei</name>
    <dbReference type="NCBI Taxonomy" id="5454"/>
    <lineage>
        <taxon>Eukaryota</taxon>
        <taxon>Fungi</taxon>
        <taxon>Dikarya</taxon>
        <taxon>Ascomycota</taxon>
        <taxon>Pezizomycotina</taxon>
        <taxon>Dothideomycetes</taxon>
        <taxon>Pleosporomycetidae</taxon>
        <taxon>Pleosporales</taxon>
        <taxon>Pleosporineae</taxon>
        <taxon>Didymellaceae</taxon>
        <taxon>Ascochyta</taxon>
    </lineage>
</organism>
<evidence type="ECO:0000256" key="1">
    <source>
        <dbReference type="SAM" id="MobiDB-lite"/>
    </source>
</evidence>
<feature type="region of interest" description="Disordered" evidence="1">
    <location>
        <begin position="47"/>
        <end position="92"/>
    </location>
</feature>
<sequence length="172" mass="18962">MGNQDVDLGYSCTNDQSPSIQSPSEVFPEIAAELTRIAHTSFNGMTRATAVPENGPDGHKYFFHPRTQRQRPPPPPEHHTTPTEGVPHQDAAVTIPYEVKLTAYLRSHLGHIDRQRSIAAARERETACAEEVDGEEGEEEDEHPAAGLAMLREETARTQQIRAGRQMRASGG</sequence>
<feature type="region of interest" description="Disordered" evidence="1">
    <location>
        <begin position="122"/>
        <end position="148"/>
    </location>
</feature>
<dbReference type="AlphaFoldDB" id="A0A163H3S0"/>
<gene>
    <name evidence="2" type="ORF">ST47_g3712</name>
</gene>